<evidence type="ECO:0000313" key="11">
    <source>
        <dbReference type="Proteomes" id="UP000242188"/>
    </source>
</evidence>
<dbReference type="FunFam" id="1.20.1250.20:FF:000029">
    <property type="entry name" value="solute carrier family 2, facilitated glucose transporter member 4"/>
    <property type="match status" value="1"/>
</dbReference>
<dbReference type="PROSITE" id="PS00216">
    <property type="entry name" value="SUGAR_TRANSPORT_1"/>
    <property type="match status" value="1"/>
</dbReference>
<dbReference type="PROSITE" id="PS00217">
    <property type="entry name" value="SUGAR_TRANSPORT_2"/>
    <property type="match status" value="1"/>
</dbReference>
<dbReference type="STRING" id="6573.A0A210PTK9"/>
<feature type="transmembrane region" description="Helical" evidence="8">
    <location>
        <begin position="442"/>
        <end position="462"/>
    </location>
</feature>
<keyword evidence="11" id="KW-1185">Reference proteome</keyword>
<dbReference type="GO" id="GO:0016020">
    <property type="term" value="C:membrane"/>
    <property type="evidence" value="ECO:0007669"/>
    <property type="project" value="UniProtKB-SubCell"/>
</dbReference>
<dbReference type="Gene3D" id="1.20.1250.20">
    <property type="entry name" value="MFS general substrate transporter like domains"/>
    <property type="match status" value="1"/>
</dbReference>
<keyword evidence="4 8" id="KW-1133">Transmembrane helix</keyword>
<feature type="transmembrane region" description="Helical" evidence="8">
    <location>
        <begin position="348"/>
        <end position="368"/>
    </location>
</feature>
<dbReference type="EMBL" id="NEDP02005506">
    <property type="protein sequence ID" value="OWF39831.1"/>
    <property type="molecule type" value="Genomic_DNA"/>
</dbReference>
<evidence type="ECO:0000256" key="7">
    <source>
        <dbReference type="SAM" id="MobiDB-lite"/>
    </source>
</evidence>
<keyword evidence="5 8" id="KW-0472">Membrane</keyword>
<evidence type="ECO:0000256" key="2">
    <source>
        <dbReference type="ARBA" id="ARBA00022448"/>
    </source>
</evidence>
<dbReference type="PANTHER" id="PTHR23503:SF8">
    <property type="entry name" value="FACILITATED GLUCOSE TRANSPORTER PROTEIN 1"/>
    <property type="match status" value="1"/>
</dbReference>
<keyword evidence="2 6" id="KW-0813">Transport</keyword>
<dbReference type="Proteomes" id="UP000242188">
    <property type="component" value="Unassembled WGS sequence"/>
</dbReference>
<name>A0A210PTK9_MIZYE</name>
<dbReference type="PRINTS" id="PR00171">
    <property type="entry name" value="SUGRTRNSPORT"/>
</dbReference>
<feature type="transmembrane region" description="Helical" evidence="8">
    <location>
        <begin position="474"/>
        <end position="492"/>
    </location>
</feature>
<evidence type="ECO:0000256" key="3">
    <source>
        <dbReference type="ARBA" id="ARBA00022692"/>
    </source>
</evidence>
<dbReference type="SUPFAM" id="SSF103473">
    <property type="entry name" value="MFS general substrate transporter"/>
    <property type="match status" value="1"/>
</dbReference>
<feature type="transmembrane region" description="Helical" evidence="8">
    <location>
        <begin position="160"/>
        <end position="183"/>
    </location>
</feature>
<feature type="region of interest" description="Disordered" evidence="7">
    <location>
        <begin position="1"/>
        <end position="22"/>
    </location>
</feature>
<feature type="domain" description="Major facilitator superfamily (MFS) profile" evidence="9">
    <location>
        <begin position="53"/>
        <end position="496"/>
    </location>
</feature>
<proteinExistence type="inferred from homology"/>
<evidence type="ECO:0000256" key="5">
    <source>
        <dbReference type="ARBA" id="ARBA00023136"/>
    </source>
</evidence>
<evidence type="ECO:0000256" key="8">
    <source>
        <dbReference type="SAM" id="Phobius"/>
    </source>
</evidence>
<dbReference type="InterPro" id="IPR005829">
    <property type="entry name" value="Sugar_transporter_CS"/>
</dbReference>
<dbReference type="InterPro" id="IPR020846">
    <property type="entry name" value="MFS_dom"/>
</dbReference>
<dbReference type="Pfam" id="PF00083">
    <property type="entry name" value="Sugar_tr"/>
    <property type="match status" value="1"/>
</dbReference>
<keyword evidence="10" id="KW-0762">Sugar transport</keyword>
<comment type="similarity">
    <text evidence="6">Belongs to the major facilitator superfamily. Sugar transporter (TC 2.A.1.1) family.</text>
</comment>
<evidence type="ECO:0000259" key="9">
    <source>
        <dbReference type="PROSITE" id="PS50850"/>
    </source>
</evidence>
<protein>
    <submittedName>
        <fullName evidence="10">Solute carrier family 2, facilitated glucose transporter member 1</fullName>
    </submittedName>
</protein>
<dbReference type="InterPro" id="IPR003663">
    <property type="entry name" value="Sugar/inositol_transpt"/>
</dbReference>
<organism evidence="10 11">
    <name type="scientific">Mizuhopecten yessoensis</name>
    <name type="common">Japanese scallop</name>
    <name type="synonym">Patinopecten yessoensis</name>
    <dbReference type="NCBI Taxonomy" id="6573"/>
    <lineage>
        <taxon>Eukaryota</taxon>
        <taxon>Metazoa</taxon>
        <taxon>Spiralia</taxon>
        <taxon>Lophotrochozoa</taxon>
        <taxon>Mollusca</taxon>
        <taxon>Bivalvia</taxon>
        <taxon>Autobranchia</taxon>
        <taxon>Pteriomorphia</taxon>
        <taxon>Pectinida</taxon>
        <taxon>Pectinoidea</taxon>
        <taxon>Pectinidae</taxon>
        <taxon>Mizuhopecten</taxon>
    </lineage>
</organism>
<accession>A0A210PTK9</accession>
<feature type="transmembrane region" description="Helical" evidence="8">
    <location>
        <begin position="224"/>
        <end position="245"/>
    </location>
</feature>
<reference evidence="10 11" key="1">
    <citation type="journal article" date="2017" name="Nat. Ecol. Evol.">
        <title>Scallop genome provides insights into evolution of bilaterian karyotype and development.</title>
        <authorList>
            <person name="Wang S."/>
            <person name="Zhang J."/>
            <person name="Jiao W."/>
            <person name="Li J."/>
            <person name="Xun X."/>
            <person name="Sun Y."/>
            <person name="Guo X."/>
            <person name="Huan P."/>
            <person name="Dong B."/>
            <person name="Zhang L."/>
            <person name="Hu X."/>
            <person name="Sun X."/>
            <person name="Wang J."/>
            <person name="Zhao C."/>
            <person name="Wang Y."/>
            <person name="Wang D."/>
            <person name="Huang X."/>
            <person name="Wang R."/>
            <person name="Lv J."/>
            <person name="Li Y."/>
            <person name="Zhang Z."/>
            <person name="Liu B."/>
            <person name="Lu W."/>
            <person name="Hui Y."/>
            <person name="Liang J."/>
            <person name="Zhou Z."/>
            <person name="Hou R."/>
            <person name="Li X."/>
            <person name="Liu Y."/>
            <person name="Li H."/>
            <person name="Ning X."/>
            <person name="Lin Y."/>
            <person name="Zhao L."/>
            <person name="Xing Q."/>
            <person name="Dou J."/>
            <person name="Li Y."/>
            <person name="Mao J."/>
            <person name="Guo H."/>
            <person name="Dou H."/>
            <person name="Li T."/>
            <person name="Mu C."/>
            <person name="Jiang W."/>
            <person name="Fu Q."/>
            <person name="Fu X."/>
            <person name="Miao Y."/>
            <person name="Liu J."/>
            <person name="Yu Q."/>
            <person name="Li R."/>
            <person name="Liao H."/>
            <person name="Li X."/>
            <person name="Kong Y."/>
            <person name="Jiang Z."/>
            <person name="Chourrout D."/>
            <person name="Li R."/>
            <person name="Bao Z."/>
        </authorList>
    </citation>
    <scope>NUCLEOTIDE SEQUENCE [LARGE SCALE GENOMIC DNA]</scope>
    <source>
        <strain evidence="10 11">PY_sf001</strain>
    </source>
</reference>
<gene>
    <name evidence="10" type="ORF">KP79_PYT21755</name>
</gene>
<evidence type="ECO:0000256" key="4">
    <source>
        <dbReference type="ARBA" id="ARBA00022989"/>
    </source>
</evidence>
<evidence type="ECO:0000256" key="1">
    <source>
        <dbReference type="ARBA" id="ARBA00004141"/>
    </source>
</evidence>
<evidence type="ECO:0000256" key="6">
    <source>
        <dbReference type="RuleBase" id="RU003346"/>
    </source>
</evidence>
<feature type="transmembrane region" description="Helical" evidence="8">
    <location>
        <begin position="403"/>
        <end position="430"/>
    </location>
</feature>
<feature type="transmembrane region" description="Helical" evidence="8">
    <location>
        <begin position="195"/>
        <end position="218"/>
    </location>
</feature>
<feature type="transmembrane region" description="Helical" evidence="8">
    <location>
        <begin position="375"/>
        <end position="397"/>
    </location>
</feature>
<evidence type="ECO:0000313" key="10">
    <source>
        <dbReference type="EMBL" id="OWF39831.1"/>
    </source>
</evidence>
<dbReference type="NCBIfam" id="TIGR00879">
    <property type="entry name" value="SP"/>
    <property type="match status" value="1"/>
</dbReference>
<dbReference type="GO" id="GO:0015149">
    <property type="term" value="F:hexose transmembrane transporter activity"/>
    <property type="evidence" value="ECO:0007669"/>
    <property type="project" value="TreeGrafter"/>
</dbReference>
<feature type="transmembrane region" description="Helical" evidence="8">
    <location>
        <begin position="49"/>
        <end position="66"/>
    </location>
</feature>
<dbReference type="InterPro" id="IPR005828">
    <property type="entry name" value="MFS_sugar_transport-like"/>
</dbReference>
<dbReference type="AlphaFoldDB" id="A0A210PTK9"/>
<feature type="transmembrane region" description="Helical" evidence="8">
    <location>
        <begin position="101"/>
        <end position="125"/>
    </location>
</feature>
<comment type="caution">
    <text evidence="10">The sequence shown here is derived from an EMBL/GenBank/DDBJ whole genome shotgun (WGS) entry which is preliminary data.</text>
</comment>
<dbReference type="OrthoDB" id="4540492at2759"/>
<keyword evidence="3 8" id="KW-0812">Transmembrane</keyword>
<dbReference type="InterPro" id="IPR045263">
    <property type="entry name" value="GLUT"/>
</dbReference>
<sequence>MERKPLLSSGSDSDFDDLGNSSNFNGDRGNDINAISVTVEKKRSVTSSLAFAITSCTLGSSFVVGYNTGVLNEPAEVIQDFYNSTYYNRNGEYMSSSLLTLLWSFTVSIFAIGGMIGGLSGGYVANRFGRRGGLLRNNLLNLIASGLLISSKFAKSYEMLIAGRLVAGLCCGINTVIVPLYLSETAPTSIRGLSGTFNQLAICSGTLVSEILGLGNVLAKEDTWNYLLGCTLVPMVFQLLTLPWCPESPRYLMINKGNEDMAEKALIWLRKDIDVSDELEEMTIEMEKAKRAAEFHFTDLFRHRELLTPLIISLVLQLSQQFSGVNAVVFYSTLIFESAGLSQLNAQYATLGTGAVNVCMTFVSANIMDKLGRRTLHLIGLGGMLTFSVVLSVALIFKDDASWLSYISIVAVMAYMISFATGPGSIPWFYVAELFAQGPRSAAVSLSVLTNWLANFIVGLSYPEIHAAIAEYSFFPFIGMLVFFWLFTFFKVPETKGKTIDEITSSFKSDYQNLIQSPDSRHYTRLPGESYS</sequence>
<dbReference type="InterPro" id="IPR036259">
    <property type="entry name" value="MFS_trans_sf"/>
</dbReference>
<dbReference type="PROSITE" id="PS50850">
    <property type="entry name" value="MFS"/>
    <property type="match status" value="1"/>
</dbReference>
<dbReference type="PANTHER" id="PTHR23503">
    <property type="entry name" value="SOLUTE CARRIER FAMILY 2"/>
    <property type="match status" value="1"/>
</dbReference>
<comment type="subcellular location">
    <subcellularLocation>
        <location evidence="1">Membrane</location>
        <topology evidence="1">Multi-pass membrane protein</topology>
    </subcellularLocation>
</comment>